<dbReference type="SMART" id="SM00356">
    <property type="entry name" value="ZnF_C3H1"/>
    <property type="match status" value="1"/>
</dbReference>
<feature type="region of interest" description="Disordered" evidence="6">
    <location>
        <begin position="1"/>
        <end position="34"/>
    </location>
</feature>
<reference evidence="8 9" key="1">
    <citation type="submission" date="2019-06" db="EMBL/GenBank/DDBJ databases">
        <title>A chromosomal-level reference genome of Carpinus fangiana (Coryloideae, Betulaceae).</title>
        <authorList>
            <person name="Yang X."/>
            <person name="Wang Z."/>
            <person name="Zhang L."/>
            <person name="Hao G."/>
            <person name="Liu J."/>
            <person name="Yang Y."/>
        </authorList>
    </citation>
    <scope>NUCLEOTIDE SEQUENCE [LARGE SCALE GENOMIC DNA]</scope>
    <source>
        <strain evidence="8">Cfa_2016G</strain>
        <tissue evidence="8">Leaf</tissue>
    </source>
</reference>
<dbReference type="InterPro" id="IPR036855">
    <property type="entry name" value="Znf_CCCH_sf"/>
</dbReference>
<evidence type="ECO:0000256" key="6">
    <source>
        <dbReference type="SAM" id="MobiDB-lite"/>
    </source>
</evidence>
<organism evidence="8 9">
    <name type="scientific">Carpinus fangiana</name>
    <dbReference type="NCBI Taxonomy" id="176857"/>
    <lineage>
        <taxon>Eukaryota</taxon>
        <taxon>Viridiplantae</taxon>
        <taxon>Streptophyta</taxon>
        <taxon>Embryophyta</taxon>
        <taxon>Tracheophyta</taxon>
        <taxon>Spermatophyta</taxon>
        <taxon>Magnoliopsida</taxon>
        <taxon>eudicotyledons</taxon>
        <taxon>Gunneridae</taxon>
        <taxon>Pentapetalae</taxon>
        <taxon>rosids</taxon>
        <taxon>fabids</taxon>
        <taxon>Fagales</taxon>
        <taxon>Betulaceae</taxon>
        <taxon>Carpinus</taxon>
    </lineage>
</organism>
<dbReference type="OrthoDB" id="410307at2759"/>
<feature type="domain" description="C3H1-type" evidence="7">
    <location>
        <begin position="128"/>
        <end position="156"/>
    </location>
</feature>
<dbReference type="SUPFAM" id="SSF90229">
    <property type="entry name" value="CCCH zinc finger"/>
    <property type="match status" value="1"/>
</dbReference>
<evidence type="ECO:0000259" key="7">
    <source>
        <dbReference type="PROSITE" id="PS50103"/>
    </source>
</evidence>
<dbReference type="PANTHER" id="PTHR12547">
    <property type="entry name" value="CCCH ZINC FINGER/TIS11-RELATED"/>
    <property type="match status" value="1"/>
</dbReference>
<gene>
    <name evidence="8" type="ORF">FH972_005578</name>
</gene>
<dbReference type="Gene3D" id="4.10.1000.10">
    <property type="entry name" value="Zinc finger, CCCH-type"/>
    <property type="match status" value="1"/>
</dbReference>
<feature type="compositionally biased region" description="Polar residues" evidence="6">
    <location>
        <begin position="1"/>
        <end position="26"/>
    </location>
</feature>
<dbReference type="PANTHER" id="PTHR12547:SF18">
    <property type="entry name" value="PROTEIN TIS11"/>
    <property type="match status" value="1"/>
</dbReference>
<dbReference type="Proteomes" id="UP000327013">
    <property type="component" value="Chromosome 2"/>
</dbReference>
<evidence type="ECO:0000256" key="4">
    <source>
        <dbReference type="ARBA" id="ARBA00022833"/>
    </source>
</evidence>
<feature type="zinc finger region" description="C3H1-type" evidence="5">
    <location>
        <begin position="128"/>
        <end position="156"/>
    </location>
</feature>
<proteinExistence type="predicted"/>
<protein>
    <recommendedName>
        <fullName evidence="7">C3H1-type domain-containing protein</fullName>
    </recommendedName>
</protein>
<dbReference type="Pfam" id="PF00642">
    <property type="entry name" value="zf-CCCH"/>
    <property type="match status" value="1"/>
</dbReference>
<dbReference type="EMBL" id="CM017322">
    <property type="protein sequence ID" value="KAE8009125.1"/>
    <property type="molecule type" value="Genomic_DNA"/>
</dbReference>
<dbReference type="PROSITE" id="PS50103">
    <property type="entry name" value="ZF_C3H1"/>
    <property type="match status" value="1"/>
</dbReference>
<keyword evidence="4 5" id="KW-0862">Zinc</keyword>
<sequence>MEGFYGNSSNSKPPGFRSSLNGSASMDLSPLGRGRSSYYNENIDVGESPLFRYLRAGSPDSFKYAPLSPVENLEVARSPTVYSPPVKVEEDVLVMDGILVTSAIPAGRFARSVTVSGGSTTSSGGKSLYKTDICRSWEDTGSCRYGTKCQFAHGKEELRPTRFPAKNKSEAQTHKHSGIGTGTYGPKSRFVCQLMATASQTASPTKAEGPSKNLSTTCITGGGWSPQDDGIEIVLPHSSTGKPPSRKDVNAYVESVLYGPRKKKRSPVFDEICS</sequence>
<dbReference type="GO" id="GO:0008270">
    <property type="term" value="F:zinc ion binding"/>
    <property type="evidence" value="ECO:0007669"/>
    <property type="project" value="UniProtKB-KW"/>
</dbReference>
<evidence type="ECO:0000256" key="2">
    <source>
        <dbReference type="ARBA" id="ARBA00022737"/>
    </source>
</evidence>
<keyword evidence="9" id="KW-1185">Reference proteome</keyword>
<keyword evidence="1 5" id="KW-0479">Metal-binding</keyword>
<dbReference type="AlphaFoldDB" id="A0A5N6QPP6"/>
<dbReference type="GO" id="GO:0003729">
    <property type="term" value="F:mRNA binding"/>
    <property type="evidence" value="ECO:0007669"/>
    <property type="project" value="InterPro"/>
</dbReference>
<evidence type="ECO:0000313" key="8">
    <source>
        <dbReference type="EMBL" id="KAE8009125.1"/>
    </source>
</evidence>
<name>A0A5N6QPP6_9ROSI</name>
<dbReference type="InterPro" id="IPR000571">
    <property type="entry name" value="Znf_CCCH"/>
</dbReference>
<dbReference type="InterPro" id="IPR045877">
    <property type="entry name" value="ZFP36-like"/>
</dbReference>
<keyword evidence="3 5" id="KW-0863">Zinc-finger</keyword>
<evidence type="ECO:0000256" key="1">
    <source>
        <dbReference type="ARBA" id="ARBA00022723"/>
    </source>
</evidence>
<keyword evidence="2" id="KW-0677">Repeat</keyword>
<accession>A0A5N6QPP6</accession>
<evidence type="ECO:0000313" key="9">
    <source>
        <dbReference type="Proteomes" id="UP000327013"/>
    </source>
</evidence>
<evidence type="ECO:0000256" key="5">
    <source>
        <dbReference type="PROSITE-ProRule" id="PRU00723"/>
    </source>
</evidence>
<evidence type="ECO:0000256" key="3">
    <source>
        <dbReference type="ARBA" id="ARBA00022771"/>
    </source>
</evidence>
<dbReference type="FunFam" id="4.10.1000.10:FF:000001">
    <property type="entry name" value="zinc finger CCCH domain-containing protein 15-like"/>
    <property type="match status" value="1"/>
</dbReference>